<dbReference type="Pfam" id="PF13620">
    <property type="entry name" value="CarboxypepD_reg"/>
    <property type="match status" value="1"/>
</dbReference>
<keyword evidence="9" id="KW-1185">Reference proteome</keyword>
<dbReference type="InterPro" id="IPR008969">
    <property type="entry name" value="CarboxyPept-like_regulatory"/>
</dbReference>
<feature type="domain" description="Outer membrane protein beta-barrel" evidence="7">
    <location>
        <begin position="401"/>
        <end position="806"/>
    </location>
</feature>
<comment type="subcellular location">
    <subcellularLocation>
        <location evidence="1">Cell outer membrane</location>
    </subcellularLocation>
</comment>
<keyword evidence="8" id="KW-0614">Plasmid</keyword>
<dbReference type="HOGENOM" id="CLU_017617_0_0_0"/>
<accession>W0RSR6</accession>
<dbReference type="PATRIC" id="fig|861299.3.peg.6035"/>
<dbReference type="Pfam" id="PF14905">
    <property type="entry name" value="OMP_b-brl_3"/>
    <property type="match status" value="1"/>
</dbReference>
<dbReference type="Pfam" id="PF07715">
    <property type="entry name" value="Plug"/>
    <property type="match status" value="1"/>
</dbReference>
<keyword evidence="2" id="KW-0472">Membrane</keyword>
<dbReference type="PANTHER" id="PTHR40980">
    <property type="entry name" value="PLUG DOMAIN-CONTAINING PROTEIN"/>
    <property type="match status" value="1"/>
</dbReference>
<dbReference type="EMBL" id="CP007130">
    <property type="protein sequence ID" value="AHG93517.1"/>
    <property type="molecule type" value="Genomic_DNA"/>
</dbReference>
<keyword evidence="3" id="KW-0998">Cell outer membrane</keyword>
<reference evidence="8 9" key="1">
    <citation type="journal article" date="2014" name="Genome Announc.">
        <title>Genome Sequence and Methylome of Soil Bacterium Gemmatirosa kalamazoonensis KBS708T, a Member of the Rarely Cultivated Gemmatimonadetes Phylum.</title>
        <authorList>
            <person name="Debruyn J.M."/>
            <person name="Radosevich M."/>
            <person name="Wommack K.E."/>
            <person name="Polson S.W."/>
            <person name="Hauser L.J."/>
            <person name="Fawaz M.N."/>
            <person name="Korlach J."/>
            <person name="Tsai Y.C."/>
        </authorList>
    </citation>
    <scope>NUCLEOTIDE SEQUENCE [LARGE SCALE GENOMIC DNA]</scope>
    <source>
        <strain evidence="8 9">KBS708</strain>
        <plasmid evidence="9">Plasmid 2</plasmid>
    </source>
</reference>
<keyword evidence="8" id="KW-0675">Receptor</keyword>
<dbReference type="InParanoid" id="W0RSR6"/>
<dbReference type="InterPro" id="IPR037066">
    <property type="entry name" value="Plug_dom_sf"/>
</dbReference>
<dbReference type="eggNOG" id="COG1629">
    <property type="taxonomic scope" value="Bacteria"/>
</dbReference>
<feature type="domain" description="TonB-dependent receptor plug" evidence="6">
    <location>
        <begin position="165"/>
        <end position="245"/>
    </location>
</feature>
<feature type="region of interest" description="Disordered" evidence="4">
    <location>
        <begin position="810"/>
        <end position="832"/>
    </location>
</feature>
<evidence type="ECO:0000259" key="6">
    <source>
        <dbReference type="Pfam" id="PF07715"/>
    </source>
</evidence>
<evidence type="ECO:0000256" key="3">
    <source>
        <dbReference type="ARBA" id="ARBA00023237"/>
    </source>
</evidence>
<organism evidence="8 9">
    <name type="scientific">Gemmatirosa kalamazoonensis</name>
    <dbReference type="NCBI Taxonomy" id="861299"/>
    <lineage>
        <taxon>Bacteria</taxon>
        <taxon>Pseudomonadati</taxon>
        <taxon>Gemmatimonadota</taxon>
        <taxon>Gemmatimonadia</taxon>
        <taxon>Gemmatimonadales</taxon>
        <taxon>Gemmatimonadaceae</taxon>
        <taxon>Gemmatirosa</taxon>
    </lineage>
</organism>
<dbReference type="Gene3D" id="2.170.130.10">
    <property type="entry name" value="TonB-dependent receptor, plug domain"/>
    <property type="match status" value="1"/>
</dbReference>
<name>W0RSR6_9BACT</name>
<dbReference type="KEGG" id="gba:J421_5982"/>
<evidence type="ECO:0000313" key="8">
    <source>
        <dbReference type="EMBL" id="AHG93517.1"/>
    </source>
</evidence>
<evidence type="ECO:0000256" key="1">
    <source>
        <dbReference type="ARBA" id="ARBA00004442"/>
    </source>
</evidence>
<evidence type="ECO:0000313" key="9">
    <source>
        <dbReference type="Proteomes" id="UP000019151"/>
    </source>
</evidence>
<dbReference type="AlphaFoldDB" id="W0RSR6"/>
<dbReference type="Proteomes" id="UP000019151">
    <property type="component" value="Plasmid 2"/>
</dbReference>
<geneLocation type="plasmid" evidence="8 9">
    <name>2</name>
</geneLocation>
<feature type="signal peptide" evidence="5">
    <location>
        <begin position="1"/>
        <end position="20"/>
    </location>
</feature>
<keyword evidence="5" id="KW-0732">Signal</keyword>
<evidence type="ECO:0000259" key="7">
    <source>
        <dbReference type="Pfam" id="PF14905"/>
    </source>
</evidence>
<dbReference type="Gene3D" id="2.60.40.1120">
    <property type="entry name" value="Carboxypeptidase-like, regulatory domain"/>
    <property type="match status" value="1"/>
</dbReference>
<dbReference type="InterPro" id="IPR012910">
    <property type="entry name" value="Plug_dom"/>
</dbReference>
<evidence type="ECO:0000256" key="4">
    <source>
        <dbReference type="SAM" id="MobiDB-lite"/>
    </source>
</evidence>
<dbReference type="RefSeq" id="WP_158508990.1">
    <property type="nucleotide sequence ID" value="NZ_CP007130.1"/>
</dbReference>
<feature type="region of interest" description="Disordered" evidence="4">
    <location>
        <begin position="19"/>
        <end position="45"/>
    </location>
</feature>
<dbReference type="InterPro" id="IPR041700">
    <property type="entry name" value="OMP_b-brl_3"/>
</dbReference>
<dbReference type="GO" id="GO:0009279">
    <property type="term" value="C:cell outer membrane"/>
    <property type="evidence" value="ECO:0007669"/>
    <property type="project" value="UniProtKB-SubCell"/>
</dbReference>
<dbReference type="SUPFAM" id="SSF56935">
    <property type="entry name" value="Porins"/>
    <property type="match status" value="1"/>
</dbReference>
<dbReference type="SUPFAM" id="SSF49464">
    <property type="entry name" value="Carboxypeptidase regulatory domain-like"/>
    <property type="match status" value="1"/>
</dbReference>
<feature type="chain" id="PRO_5004794784" evidence="5">
    <location>
        <begin position="21"/>
        <end position="832"/>
    </location>
</feature>
<dbReference type="Gene3D" id="2.40.170.20">
    <property type="entry name" value="TonB-dependent receptor, beta-barrel domain"/>
    <property type="match status" value="1"/>
</dbReference>
<proteinExistence type="predicted"/>
<evidence type="ECO:0000256" key="5">
    <source>
        <dbReference type="SAM" id="SignalP"/>
    </source>
</evidence>
<dbReference type="InterPro" id="IPR036942">
    <property type="entry name" value="Beta-barrel_TonB_sf"/>
</dbReference>
<gene>
    <name evidence="8" type="ORF">J421_5982</name>
</gene>
<protein>
    <submittedName>
        <fullName evidence="8">TonB-dependent receptor</fullName>
    </submittedName>
</protein>
<dbReference type="PANTHER" id="PTHR40980:SF3">
    <property type="entry name" value="TONB-DEPENDENT RECEPTOR-LIKE BETA-BARREL DOMAIN-CONTAINING PROTEIN"/>
    <property type="match status" value="1"/>
</dbReference>
<sequence>MRRTAPLALALLATVHVASAQQPSPPTARPGGAPGGAPGAMPAANGEVRGTVLEGEGSTPIARASITVRARRDSSLVAGAITTPQGAFRVQGLRNGAYLLRIAALGYAPRVMPFAITEAAPRAPIDTVKLTRVAVSLTAVNVTEERAAVAVEPDRTAYRAKDVAPAATNASDVLDAVPSVQVDADGKVSYRGNENVAIQINGRPSPIRGAQLASYLKTLPANVIEKVEVIPNPSAKYDPEGMAGILNIVLKQNVDLGLSGGVNVGAASEDRYNASANLGYQSGPWTTFTTIGVNADDRTVTGVNDRVRHGANIAAPITNQDLRGLNGNGGQNFTTTVDYKFNKRDVLSTAGTLSHRRSTDATTSTYEELNSTQALLDSYDRLRDSRSTGLYTDLSSAFKRTFDPKKKHELSAEVRYNRSHDEDDTGLWRQPLAQATRTENEIDETDAVQQQLVAQVDYTKTFDKRRKLETGAKSDSRWLDRDYGVRKDALGSGTWVRSDLSNALAFDEKVQAAYGVFSQGAGKFDLQAGLRAEYAARDFSLAAQPEHYPYHYTSLFPSGVVMYNASSATQLKASYSRRIRRPGTQELNPFPTFFDVQNVFIGNPKLNPEYTDAYEFGVTRNGKLGTLQLAPFYRRTTNVIRVDIDTDAEVDGRDVTTVSFKNLATSSSWGTDLNGSLRLGRKFNGFAGFNVFKMVTDGGSQSSLGSDAVTWMSRVNGTFNLTSKTTLQGSYMYRAPMKIERGRFAAMQMANVVLRQKIDGEKASVAIRVVDPFNTNKFRIQAGDDNLTQITARRPGVRGVFVSYQYNFGRPPRVRERPQDNQQGGAGFPSGS</sequence>
<evidence type="ECO:0000256" key="2">
    <source>
        <dbReference type="ARBA" id="ARBA00023136"/>
    </source>
</evidence>
<dbReference type="OrthoDB" id="910296at2"/>